<reference evidence="6" key="1">
    <citation type="journal article" date="2020" name="mSystems">
        <title>Genome- and Community-Level Interaction Insights into Carbon Utilization and Element Cycling Functions of Hydrothermarchaeota in Hydrothermal Sediment.</title>
        <authorList>
            <person name="Zhou Z."/>
            <person name="Liu Y."/>
            <person name="Xu W."/>
            <person name="Pan J."/>
            <person name="Luo Z.H."/>
            <person name="Li M."/>
        </authorList>
    </citation>
    <scope>NUCLEOTIDE SEQUENCE [LARGE SCALE GENOMIC DNA]</scope>
    <source>
        <strain evidence="6">SpSt-81</strain>
    </source>
</reference>
<protein>
    <submittedName>
        <fullName evidence="6">Right-handed parallel beta-helix repeat-containing protein</fullName>
    </submittedName>
</protein>
<dbReference type="AlphaFoldDB" id="A0A7C3RKQ7"/>
<dbReference type="InterPro" id="IPR012334">
    <property type="entry name" value="Pectin_lyas_fold"/>
</dbReference>
<dbReference type="InterPro" id="IPR052052">
    <property type="entry name" value="Polysaccharide_Lyase_9"/>
</dbReference>
<keyword evidence="2" id="KW-0964">Secreted</keyword>
<sequence length="469" mass="51894">MLKHIFLILFLISLFLFYGYGFQNIQESGKIYYVSPKGDNSNPGTKEQPWATPGYASRKLEAGDTLIILGGKYILSQYDDDIIIPQNSGTSEKWITIKGEEGNRPILAGRDNLLTAIDLSGKSYIKIENLEITSDNGEPFRDGIEALNGPISNIIIKNVYIHHMDEFGINISDVNGIQILNSQISYCGFGCIGGPEGQEGGWQNVLINRCILSYSGHYYQGKRGPGPYDRPDGFGIEISNGPIEIVNTLVEHNRGDGLDSKAENTYIHHCIVANNSCDGIKLWGDNSKIENTLIYGRGDGKREITPWSAIVISTEKSNSSFLIINVTVDDEIGNNYLMYVQYDYPDIPIILTMKNNILSARGPNSPIFLGNSVKFKIENYLFYMPKHPERVIEHLNKTYGAKEVNNIGKGNLYGDPLFIKTAFGNLGDYHLKDGSPAIDNGTLDGAPTTDLDNKPRPIGKGVDMGAYEK</sequence>
<comment type="subcellular location">
    <subcellularLocation>
        <location evidence="1">Secreted</location>
    </subcellularLocation>
</comment>
<comment type="caution">
    <text evidence="6">The sequence shown here is derived from an EMBL/GenBank/DDBJ whole genome shotgun (WGS) entry which is preliminary data.</text>
</comment>
<dbReference type="InterPro" id="IPR006626">
    <property type="entry name" value="PbH1"/>
</dbReference>
<gene>
    <name evidence="6" type="ORF">ENW00_00315</name>
</gene>
<evidence type="ECO:0000256" key="4">
    <source>
        <dbReference type="SAM" id="MobiDB-lite"/>
    </source>
</evidence>
<name>A0A7C3RKQ7_DICTH</name>
<evidence type="ECO:0000256" key="2">
    <source>
        <dbReference type="ARBA" id="ARBA00022525"/>
    </source>
</evidence>
<keyword evidence="3" id="KW-0732">Signal</keyword>
<evidence type="ECO:0000313" key="6">
    <source>
        <dbReference type="EMBL" id="HFX12596.1"/>
    </source>
</evidence>
<dbReference type="GO" id="GO:0016837">
    <property type="term" value="F:carbon-oxygen lyase activity, acting on polysaccharides"/>
    <property type="evidence" value="ECO:0007669"/>
    <property type="project" value="TreeGrafter"/>
</dbReference>
<dbReference type="SMART" id="SM00710">
    <property type="entry name" value="PbH1"/>
    <property type="match status" value="4"/>
</dbReference>
<evidence type="ECO:0000256" key="1">
    <source>
        <dbReference type="ARBA" id="ARBA00004613"/>
    </source>
</evidence>
<dbReference type="InterPro" id="IPR059226">
    <property type="entry name" value="Choice_anch_Q_dom"/>
</dbReference>
<dbReference type="PANTHER" id="PTHR40088">
    <property type="entry name" value="PECTATE LYASE (EUROFUNG)"/>
    <property type="match status" value="1"/>
</dbReference>
<feature type="domain" description="Right handed beta helix" evidence="5">
    <location>
        <begin position="116"/>
        <end position="291"/>
    </location>
</feature>
<dbReference type="InterPro" id="IPR039448">
    <property type="entry name" value="Beta_helix"/>
</dbReference>
<dbReference type="GO" id="GO:0005576">
    <property type="term" value="C:extracellular region"/>
    <property type="evidence" value="ECO:0007669"/>
    <property type="project" value="UniProtKB-SubCell"/>
</dbReference>
<proteinExistence type="predicted"/>
<accession>A0A7C3RKQ7</accession>
<dbReference type="InterPro" id="IPR011050">
    <property type="entry name" value="Pectin_lyase_fold/virulence"/>
</dbReference>
<organism evidence="6">
    <name type="scientific">Dictyoglomus thermophilum</name>
    <dbReference type="NCBI Taxonomy" id="14"/>
    <lineage>
        <taxon>Bacteria</taxon>
        <taxon>Pseudomonadati</taxon>
        <taxon>Dictyoglomota</taxon>
        <taxon>Dictyoglomia</taxon>
        <taxon>Dictyoglomales</taxon>
        <taxon>Dictyoglomaceae</taxon>
        <taxon>Dictyoglomus</taxon>
    </lineage>
</organism>
<dbReference type="EMBL" id="DTIN01000007">
    <property type="protein sequence ID" value="HFX12596.1"/>
    <property type="molecule type" value="Genomic_DNA"/>
</dbReference>
<dbReference type="PANTHER" id="PTHR40088:SF2">
    <property type="entry name" value="SECRETED SUGAR HYDROLASE"/>
    <property type="match status" value="1"/>
</dbReference>
<dbReference type="SUPFAM" id="SSF51126">
    <property type="entry name" value="Pectin lyase-like"/>
    <property type="match status" value="1"/>
</dbReference>
<evidence type="ECO:0000256" key="3">
    <source>
        <dbReference type="ARBA" id="ARBA00022729"/>
    </source>
</evidence>
<evidence type="ECO:0000259" key="5">
    <source>
        <dbReference type="Pfam" id="PF13229"/>
    </source>
</evidence>
<dbReference type="Gene3D" id="2.160.20.10">
    <property type="entry name" value="Single-stranded right-handed beta-helix, Pectin lyase-like"/>
    <property type="match status" value="1"/>
</dbReference>
<dbReference type="Pfam" id="PF13229">
    <property type="entry name" value="Beta_helix"/>
    <property type="match status" value="1"/>
</dbReference>
<dbReference type="NCBIfam" id="NF041518">
    <property type="entry name" value="choice_anch_Q"/>
    <property type="match status" value="1"/>
</dbReference>
<feature type="region of interest" description="Disordered" evidence="4">
    <location>
        <begin position="440"/>
        <end position="469"/>
    </location>
</feature>